<sequence length="101" mass="11026">MQLHLVVEMSVDSSVSTLNLHAFNFEVNSFLWHLPMTFFTIAVHLFLFICKLLAILLSGKHSRSTVVSSSMAKNGMLRSATKPLSLISASLTATSRGDNTG</sequence>
<keyword evidence="1" id="KW-0812">Transmembrane</keyword>
<keyword evidence="1" id="KW-0472">Membrane</keyword>
<dbReference type="AlphaFoldDB" id="A0A8D8PRR3"/>
<dbReference type="EMBL" id="HBUF01022034">
    <property type="protein sequence ID" value="CAG6611545.1"/>
    <property type="molecule type" value="Transcribed_RNA"/>
</dbReference>
<protein>
    <submittedName>
        <fullName evidence="2">Uncharacterized protein</fullName>
    </submittedName>
</protein>
<feature type="transmembrane region" description="Helical" evidence="1">
    <location>
        <begin position="30"/>
        <end position="54"/>
    </location>
</feature>
<evidence type="ECO:0000256" key="1">
    <source>
        <dbReference type="SAM" id="Phobius"/>
    </source>
</evidence>
<reference evidence="2" key="1">
    <citation type="submission" date="2021-05" db="EMBL/GenBank/DDBJ databases">
        <authorList>
            <person name="Alioto T."/>
            <person name="Alioto T."/>
            <person name="Gomez Garrido J."/>
        </authorList>
    </citation>
    <scope>NUCLEOTIDE SEQUENCE</scope>
</reference>
<name>A0A8D8PRR3_9HEMI</name>
<keyword evidence="1" id="KW-1133">Transmembrane helix</keyword>
<evidence type="ECO:0000313" key="2">
    <source>
        <dbReference type="EMBL" id="CAG6611545.1"/>
    </source>
</evidence>
<proteinExistence type="predicted"/>
<accession>A0A8D8PRR3</accession>
<organism evidence="2">
    <name type="scientific">Cacopsylla melanoneura</name>
    <dbReference type="NCBI Taxonomy" id="428564"/>
    <lineage>
        <taxon>Eukaryota</taxon>
        <taxon>Metazoa</taxon>
        <taxon>Ecdysozoa</taxon>
        <taxon>Arthropoda</taxon>
        <taxon>Hexapoda</taxon>
        <taxon>Insecta</taxon>
        <taxon>Pterygota</taxon>
        <taxon>Neoptera</taxon>
        <taxon>Paraneoptera</taxon>
        <taxon>Hemiptera</taxon>
        <taxon>Sternorrhyncha</taxon>
        <taxon>Psylloidea</taxon>
        <taxon>Psyllidae</taxon>
        <taxon>Psyllinae</taxon>
        <taxon>Cacopsylla</taxon>
    </lineage>
</organism>